<evidence type="ECO:0000313" key="2">
    <source>
        <dbReference type="Proteomes" id="UP001597110"/>
    </source>
</evidence>
<reference evidence="2" key="1">
    <citation type="journal article" date="2019" name="Int. J. Syst. Evol. Microbiol.">
        <title>The Global Catalogue of Microorganisms (GCM) 10K type strain sequencing project: providing services to taxonomists for standard genome sequencing and annotation.</title>
        <authorList>
            <consortium name="The Broad Institute Genomics Platform"/>
            <consortium name="The Broad Institute Genome Sequencing Center for Infectious Disease"/>
            <person name="Wu L."/>
            <person name="Ma J."/>
        </authorList>
    </citation>
    <scope>NUCLEOTIDE SEQUENCE [LARGE SCALE GENOMIC DNA]</scope>
    <source>
        <strain evidence="2">CCUG 55585</strain>
    </source>
</reference>
<gene>
    <name evidence="1" type="ORF">ACFQ0E_13360</name>
</gene>
<dbReference type="RefSeq" id="WP_386824567.1">
    <property type="nucleotide sequence ID" value="NZ_JBHTIF010000002.1"/>
</dbReference>
<evidence type="ECO:0008006" key="3">
    <source>
        <dbReference type="Google" id="ProtNLM"/>
    </source>
</evidence>
<dbReference type="Proteomes" id="UP001597110">
    <property type="component" value="Unassembled WGS sequence"/>
</dbReference>
<protein>
    <recommendedName>
        <fullName evidence="3">Type VI secretion system lipoprotein TssJ</fullName>
    </recommendedName>
</protein>
<name>A0ABW2YFC6_9GAMM</name>
<dbReference type="PROSITE" id="PS51257">
    <property type="entry name" value="PROKAR_LIPOPROTEIN"/>
    <property type="match status" value="1"/>
</dbReference>
<proteinExistence type="predicted"/>
<dbReference type="EMBL" id="JBHTIF010000002">
    <property type="protein sequence ID" value="MFD0726583.1"/>
    <property type="molecule type" value="Genomic_DNA"/>
</dbReference>
<evidence type="ECO:0000313" key="1">
    <source>
        <dbReference type="EMBL" id="MFD0726583.1"/>
    </source>
</evidence>
<accession>A0ABW2YFC6</accession>
<comment type="caution">
    <text evidence="1">The sequence shown here is derived from an EMBL/GenBank/DDBJ whole genome shotgun (WGS) entry which is preliminary data.</text>
</comment>
<organism evidence="1 2">
    <name type="scientific">Lysobacter brunescens</name>
    <dbReference type="NCBI Taxonomy" id="262323"/>
    <lineage>
        <taxon>Bacteria</taxon>
        <taxon>Pseudomonadati</taxon>
        <taxon>Pseudomonadota</taxon>
        <taxon>Gammaproteobacteria</taxon>
        <taxon>Lysobacterales</taxon>
        <taxon>Lysobacteraceae</taxon>
        <taxon>Lysobacter</taxon>
    </lineage>
</organism>
<keyword evidence="2" id="KW-1185">Reference proteome</keyword>
<sequence length="158" mass="17030">MRTRPVLRTLAVLLCLALLSGCSVKRMLGIGPPRPSVKTVSVGADIDANQGNATRLDVVVVYSDAAKNAMPKTGPEWFRDRDALRTMLATDVDVVSLEVPTPSPVFQVKLPRKARNKGLAVFAYANYVAPSGWPVVALTPFKHPTLQLQAAKIAVQDP</sequence>